<protein>
    <recommendedName>
        <fullName evidence="2">Type 4 fimbrial biogenesis protein PilX N-terminal domain-containing protein</fullName>
    </recommendedName>
</protein>
<reference evidence="1" key="1">
    <citation type="journal article" date="2014" name="Front. Microbiol.">
        <title>High frequency of phylogenetically diverse reductive dehalogenase-homologous genes in deep subseafloor sedimentary metagenomes.</title>
        <authorList>
            <person name="Kawai M."/>
            <person name="Futagami T."/>
            <person name="Toyoda A."/>
            <person name="Takaki Y."/>
            <person name="Nishi S."/>
            <person name="Hori S."/>
            <person name="Arai W."/>
            <person name="Tsubouchi T."/>
            <person name="Morono Y."/>
            <person name="Uchiyama I."/>
            <person name="Ito T."/>
            <person name="Fujiyama A."/>
            <person name="Inagaki F."/>
            <person name="Takami H."/>
        </authorList>
    </citation>
    <scope>NUCLEOTIDE SEQUENCE</scope>
    <source>
        <strain evidence="1">Expedition CK06-06</strain>
    </source>
</reference>
<feature type="non-terminal residue" evidence="1">
    <location>
        <position position="248"/>
    </location>
</feature>
<accession>X0X922</accession>
<name>X0X922_9ZZZZ</name>
<gene>
    <name evidence="1" type="ORF">S01H1_67559</name>
</gene>
<organism evidence="1">
    <name type="scientific">marine sediment metagenome</name>
    <dbReference type="NCBI Taxonomy" id="412755"/>
    <lineage>
        <taxon>unclassified sequences</taxon>
        <taxon>metagenomes</taxon>
        <taxon>ecological metagenomes</taxon>
    </lineage>
</organism>
<evidence type="ECO:0000313" key="1">
    <source>
        <dbReference type="EMBL" id="GAG39545.1"/>
    </source>
</evidence>
<proteinExistence type="predicted"/>
<feature type="non-terminal residue" evidence="1">
    <location>
        <position position="1"/>
    </location>
</feature>
<dbReference type="EMBL" id="BARS01044757">
    <property type="protein sequence ID" value="GAG39545.1"/>
    <property type="molecule type" value="Genomic_DNA"/>
</dbReference>
<comment type="caution">
    <text evidence="1">The sequence shown here is derived from an EMBL/GenBank/DDBJ whole genome shotgun (WGS) entry which is preliminary data.</text>
</comment>
<evidence type="ECO:0008006" key="2">
    <source>
        <dbReference type="Google" id="ProtNLM"/>
    </source>
</evidence>
<dbReference type="AlphaFoldDB" id="X0X922"/>
<sequence length="248" mass="27154">YMLLLALIIMSVGAILVGALLSYLDTSLTLTAKGEERAVTFYAADAGVEYALWNMRYNGTFLDSVPCEHQLQVNGTTPVDISVAEAPDEGDEVYRITSTAGDDAGTTIVAHVQLETIEDYFPLLDDAITGPEKVDLKAKLTGNIEVYGNVRYNDELKVDGTVTIYGTSYINPDWPDADDVYYFYLSQVYHLESISDQTYDISSGTEVDPYILGPLYINGNMKIEGSGVAQLNGTIFVTGRVEFKDSCT</sequence>